<feature type="transmembrane region" description="Helical" evidence="1">
    <location>
        <begin position="219"/>
        <end position="242"/>
    </location>
</feature>
<dbReference type="PANTHER" id="PTHR13219:SF6">
    <property type="entry name" value="TRANSMEMBRANE PROTEIN 94"/>
    <property type="match status" value="1"/>
</dbReference>
<feature type="transmembrane region" description="Helical" evidence="1">
    <location>
        <begin position="262"/>
        <end position="281"/>
    </location>
</feature>
<dbReference type="Gene3D" id="3.40.1110.10">
    <property type="entry name" value="Calcium-transporting ATPase, cytoplasmic domain N"/>
    <property type="match status" value="1"/>
</dbReference>
<keyword evidence="3" id="KW-1185">Reference proteome</keyword>
<dbReference type="SUPFAM" id="SSF81653">
    <property type="entry name" value="Calcium ATPase, transduction domain A"/>
    <property type="match status" value="1"/>
</dbReference>
<accession>A0A1Y1WGQ7</accession>
<gene>
    <name evidence="2" type="ORF">DL89DRAFT_213363</name>
</gene>
<feature type="transmembrane region" description="Helical" evidence="1">
    <location>
        <begin position="1027"/>
        <end position="1053"/>
    </location>
</feature>
<dbReference type="SUPFAM" id="SSF81660">
    <property type="entry name" value="Metal cation-transporting ATPase, ATP-binding domain N"/>
    <property type="match status" value="1"/>
</dbReference>
<dbReference type="PANTHER" id="PTHR13219">
    <property type="entry name" value="TRANSMEMBRANE PROTEIN 94"/>
    <property type="match status" value="1"/>
</dbReference>
<evidence type="ECO:0008006" key="4">
    <source>
        <dbReference type="Google" id="ProtNLM"/>
    </source>
</evidence>
<reference evidence="2 3" key="1">
    <citation type="submission" date="2016-07" db="EMBL/GenBank/DDBJ databases">
        <title>Pervasive Adenine N6-methylation of Active Genes in Fungi.</title>
        <authorList>
            <consortium name="DOE Joint Genome Institute"/>
            <person name="Mondo S.J."/>
            <person name="Dannebaum R.O."/>
            <person name="Kuo R.C."/>
            <person name="Labutti K."/>
            <person name="Haridas S."/>
            <person name="Kuo A."/>
            <person name="Salamov A."/>
            <person name="Ahrendt S.R."/>
            <person name="Lipzen A."/>
            <person name="Sullivan W."/>
            <person name="Andreopoulos W.B."/>
            <person name="Clum A."/>
            <person name="Lindquist E."/>
            <person name="Daum C."/>
            <person name="Ramamoorthy G.K."/>
            <person name="Gryganskyi A."/>
            <person name="Culley D."/>
            <person name="Magnuson J.K."/>
            <person name="James T.Y."/>
            <person name="O'Malley M.A."/>
            <person name="Stajich J.E."/>
            <person name="Spatafora J.W."/>
            <person name="Visel A."/>
            <person name="Grigoriev I.V."/>
        </authorList>
    </citation>
    <scope>NUCLEOTIDE SEQUENCE [LARGE SCALE GENOMIC DNA]</scope>
    <source>
        <strain evidence="2 3">ATCC 12442</strain>
    </source>
</reference>
<sequence>LLVAVFLLVSGSYILGRGRPDQTRGVGAIVEAVLLVASVLFTLWVLARESRLEAHELDRRLRAIGAEIRGWSGTYAELRTPQLPTVTAYTVLRDGVWRDVPTLLVVEGDVVAIGFGEVVPCSVALRTSSTAVQEDFVLVRGQRFTPDTMRLATIGSPRPEERWRPWDPATIGFPELAGRMLFCVLETPLGNHLEQIAIHHRRTGRSVLQSQMRIVIRLCALRILPVVALVALATNLVMYGVVDISQRSFRWMGVEVVLAKTAYVLFPFACTTLWPVFWVVARIFTNATEVVLFDTLQRSKTDYEDMEHIDEFDVEALPPTKDVVVGFGPIWTRMRWLMTNCDYRNLSRSSNLSETLGSITVICSIDKEGTIAEPFCSPEQVVVPDRTDEYAILDFAEQLVGTDRIPFIIDEGWEKYLPALKTIGLNCCLNTAAHDSLKQKSDPTHRRRDCMRYHGKILPSQDTCLCKVGRAIGFAPEDVAMYRKLKEVDVFAPFHQATESTHQKDIFCEASFASMVFRNAETPDGLQLFSNGNVELIMNMCLDYYDGTEIKALDDRTISQYYSLYLNALQQDLQCLAFSYRPLSIDTKKIRWDDTRVSGPSGTAVDDDSIQHQDVPEYNPSFEEDFSEHDALSDLPEYLQLDARSFAAHPSAKASLVASAASEPDLDYPKPMLDTFNDEEGFLRDAVSEQIFLGLVTFAYDPKTDVCDFIEDLSIAGIRFVYFSRSKGRQSKSFAERLGLETDWNTCILLSSPTDETGDDGYVEDHDIKARLPRGIENIRSHLEEVDDIPLQISLFAECTPDATREMINIFQENGDVACCIGSALRDSNTLTFAVADLAVGVEPIPHFNRILFNVTQYALGAALTCIPCPLFLQHDTSLYTLMQVIREARRLVSCMQQCAVLLIMACLVLVLVNLISSLCLLPPALNGYLTMWCLWVIAPMLGASMLFVPHDENIMSTLPPKNHGHLADIRRFAVYATIRMLPAVALTVLVYVTALQKTMPGVSSLGKLSSVFGKRDWMELDPSEQWALLTAQVCAMVALVYNCVCISSTLMFRTRTSIEFLPFRNVVWSVCSAVS</sequence>
<feature type="non-terminal residue" evidence="2">
    <location>
        <position position="1"/>
    </location>
</feature>
<feature type="transmembrane region" description="Helical" evidence="1">
    <location>
        <begin position="973"/>
        <end position="995"/>
    </location>
</feature>
<dbReference type="Proteomes" id="UP000193922">
    <property type="component" value="Unassembled WGS sequence"/>
</dbReference>
<dbReference type="Gene3D" id="2.70.150.10">
    <property type="entry name" value="Calcium-transporting ATPase, cytoplasmic transduction domain A"/>
    <property type="match status" value="1"/>
</dbReference>
<evidence type="ECO:0000313" key="3">
    <source>
        <dbReference type="Proteomes" id="UP000193922"/>
    </source>
</evidence>
<dbReference type="InterPro" id="IPR023298">
    <property type="entry name" value="ATPase_P-typ_TM_dom_sf"/>
</dbReference>
<feature type="non-terminal residue" evidence="2">
    <location>
        <position position="1076"/>
    </location>
</feature>
<dbReference type="InterPro" id="IPR023299">
    <property type="entry name" value="ATPase_P-typ_cyto_dom_N"/>
</dbReference>
<feature type="transmembrane region" description="Helical" evidence="1">
    <location>
        <begin position="26"/>
        <end position="47"/>
    </location>
</feature>
<dbReference type="AlphaFoldDB" id="A0A1Y1WGQ7"/>
<dbReference type="EMBL" id="MCFD01000003">
    <property type="protein sequence ID" value="ORX72314.1"/>
    <property type="molecule type" value="Genomic_DNA"/>
</dbReference>
<dbReference type="Gene3D" id="3.40.50.1000">
    <property type="entry name" value="HAD superfamily/HAD-like"/>
    <property type="match status" value="2"/>
</dbReference>
<dbReference type="InterPro" id="IPR039720">
    <property type="entry name" value="TMEM94"/>
</dbReference>
<protein>
    <recommendedName>
        <fullName evidence="4">Cation-transporting P-type ATPase C-terminal domain-containing protein</fullName>
    </recommendedName>
</protein>
<dbReference type="RefSeq" id="XP_040745738.1">
    <property type="nucleotide sequence ID" value="XM_040884242.1"/>
</dbReference>
<dbReference type="STRING" id="61395.A0A1Y1WGQ7"/>
<proteinExistence type="predicted"/>
<dbReference type="OrthoDB" id="5568754at2759"/>
<dbReference type="GO" id="GO:0000166">
    <property type="term" value="F:nucleotide binding"/>
    <property type="evidence" value="ECO:0007669"/>
    <property type="project" value="InterPro"/>
</dbReference>
<name>A0A1Y1WGQ7_9FUNG</name>
<dbReference type="InterPro" id="IPR023214">
    <property type="entry name" value="HAD_sf"/>
</dbReference>
<keyword evidence="1" id="KW-1133">Transmembrane helix</keyword>
<dbReference type="SUPFAM" id="SSF81665">
    <property type="entry name" value="Calcium ATPase, transmembrane domain M"/>
    <property type="match status" value="1"/>
</dbReference>
<keyword evidence="1" id="KW-0472">Membrane</keyword>
<feature type="transmembrane region" description="Helical" evidence="1">
    <location>
        <begin position="900"/>
        <end position="924"/>
    </location>
</feature>
<evidence type="ECO:0000313" key="2">
    <source>
        <dbReference type="EMBL" id="ORX72314.1"/>
    </source>
</evidence>
<evidence type="ECO:0000256" key="1">
    <source>
        <dbReference type="SAM" id="Phobius"/>
    </source>
</evidence>
<dbReference type="InterPro" id="IPR008250">
    <property type="entry name" value="ATPase_P-typ_transduc_dom_A_sf"/>
</dbReference>
<dbReference type="Gene3D" id="1.20.1110.10">
    <property type="entry name" value="Calcium-transporting ATPase, transmembrane domain"/>
    <property type="match status" value="1"/>
</dbReference>
<organism evidence="2 3">
    <name type="scientific">Linderina pennispora</name>
    <dbReference type="NCBI Taxonomy" id="61395"/>
    <lineage>
        <taxon>Eukaryota</taxon>
        <taxon>Fungi</taxon>
        <taxon>Fungi incertae sedis</taxon>
        <taxon>Zoopagomycota</taxon>
        <taxon>Kickxellomycotina</taxon>
        <taxon>Kickxellomycetes</taxon>
        <taxon>Kickxellales</taxon>
        <taxon>Kickxellaceae</taxon>
        <taxon>Linderina</taxon>
    </lineage>
</organism>
<keyword evidence="1" id="KW-0812">Transmembrane</keyword>
<feature type="transmembrane region" description="Helical" evidence="1">
    <location>
        <begin position="930"/>
        <end position="949"/>
    </location>
</feature>
<dbReference type="GeneID" id="63800890"/>
<comment type="caution">
    <text evidence="2">The sequence shown here is derived from an EMBL/GenBank/DDBJ whole genome shotgun (WGS) entry which is preliminary data.</text>
</comment>